<name>A0ABM9D7F7_9BACT</name>
<feature type="chain" id="PRO_5045625960" evidence="1">
    <location>
        <begin position="27"/>
        <end position="294"/>
    </location>
</feature>
<evidence type="ECO:0000313" key="4">
    <source>
        <dbReference type="Proteomes" id="UP001295463"/>
    </source>
</evidence>
<keyword evidence="4" id="KW-1185">Reference proteome</keyword>
<organism evidence="3 4">
    <name type="scientific">Trichlorobacter ammonificans</name>
    <dbReference type="NCBI Taxonomy" id="2916410"/>
    <lineage>
        <taxon>Bacteria</taxon>
        <taxon>Pseudomonadati</taxon>
        <taxon>Thermodesulfobacteriota</taxon>
        <taxon>Desulfuromonadia</taxon>
        <taxon>Geobacterales</taxon>
        <taxon>Geobacteraceae</taxon>
        <taxon>Trichlorobacter</taxon>
    </lineage>
</organism>
<sequence>MDRRSFLKSAGVGALFAPVLAKQVFAAPEQPLVAVAEGKDYPGITRKAINALGGMKRFVKTGDTVVVKPNIGWDRSVDLAANTHPQVVRAVVEECLAAGARRVKVFDHTCNDPRRCYVNSGMEAALKGMRQVELKQLEPERFRKVALNGQFLKEWELYDEALSANVYINVPIAKHHGLSRLTLGLKNVMGIMGGNRGYTHRNLDTALADVNSFFKPHLTIIDATRILTAHGPQGGNIADVKVLNTVIASRDVVAADAFATTLFGLKPADIAVTVAAHKRGLGEMNLNNVKVVRV</sequence>
<dbReference type="EMBL" id="OW150024">
    <property type="protein sequence ID" value="CAH2031142.1"/>
    <property type="molecule type" value="Genomic_DNA"/>
</dbReference>
<dbReference type="InterPro" id="IPR007160">
    <property type="entry name" value="DUF362"/>
</dbReference>
<reference evidence="3 4" key="1">
    <citation type="submission" date="2022-03" db="EMBL/GenBank/DDBJ databases">
        <authorList>
            <person name="Koch H."/>
        </authorList>
    </citation>
    <scope>NUCLEOTIDE SEQUENCE [LARGE SCALE GENOMIC DNA]</scope>
    <source>
        <strain evidence="3 4">G1</strain>
    </source>
</reference>
<dbReference type="Proteomes" id="UP001295463">
    <property type="component" value="Chromosome"/>
</dbReference>
<dbReference type="RefSeq" id="WP_305731981.1">
    <property type="nucleotide sequence ID" value="NZ_OW150024.1"/>
</dbReference>
<dbReference type="Pfam" id="PF04015">
    <property type="entry name" value="DUF362"/>
    <property type="match status" value="1"/>
</dbReference>
<evidence type="ECO:0000256" key="1">
    <source>
        <dbReference type="SAM" id="SignalP"/>
    </source>
</evidence>
<protein>
    <submittedName>
        <fullName evidence="3">Iron-sulfur cluster-binding protein</fullName>
    </submittedName>
</protein>
<proteinExistence type="predicted"/>
<keyword evidence="1" id="KW-0732">Signal</keyword>
<gene>
    <name evidence="3" type="ORF">GEAMG1_1312</name>
</gene>
<feature type="domain" description="DUF362" evidence="2">
    <location>
        <begin position="65"/>
        <end position="260"/>
    </location>
</feature>
<dbReference type="PROSITE" id="PS00430">
    <property type="entry name" value="TONB_DEPENDENT_REC_1"/>
    <property type="match status" value="1"/>
</dbReference>
<accession>A0ABM9D7F7</accession>
<feature type="signal peptide" evidence="1">
    <location>
        <begin position="1"/>
        <end position="26"/>
    </location>
</feature>
<evidence type="ECO:0000313" key="3">
    <source>
        <dbReference type="EMBL" id="CAH2031142.1"/>
    </source>
</evidence>
<dbReference type="InterPro" id="IPR010916">
    <property type="entry name" value="TonB_box_CS"/>
</dbReference>
<evidence type="ECO:0000259" key="2">
    <source>
        <dbReference type="Pfam" id="PF04015"/>
    </source>
</evidence>